<keyword evidence="3" id="KW-0540">Nuclease</keyword>
<dbReference type="EMBL" id="CAJPWZ010001824">
    <property type="protein sequence ID" value="CAG2224913.1"/>
    <property type="molecule type" value="Genomic_DNA"/>
</dbReference>
<feature type="region of interest" description="Disordered" evidence="8">
    <location>
        <begin position="1830"/>
        <end position="1875"/>
    </location>
</feature>
<feature type="region of interest" description="Disordered" evidence="8">
    <location>
        <begin position="552"/>
        <end position="577"/>
    </location>
</feature>
<organism evidence="11 12">
    <name type="scientific">Mytilus edulis</name>
    <name type="common">Blue mussel</name>
    <dbReference type="NCBI Taxonomy" id="6550"/>
    <lineage>
        <taxon>Eukaryota</taxon>
        <taxon>Metazoa</taxon>
        <taxon>Spiralia</taxon>
        <taxon>Lophotrochozoa</taxon>
        <taxon>Mollusca</taxon>
        <taxon>Bivalvia</taxon>
        <taxon>Autobranchia</taxon>
        <taxon>Pteriomorphia</taxon>
        <taxon>Mytilida</taxon>
        <taxon>Mytiloidea</taxon>
        <taxon>Mytilidae</taxon>
        <taxon>Mytilinae</taxon>
        <taxon>Mytilus</taxon>
    </lineage>
</organism>
<dbReference type="Gene3D" id="1.10.340.70">
    <property type="match status" value="1"/>
</dbReference>
<evidence type="ECO:0000256" key="3">
    <source>
        <dbReference type="ARBA" id="ARBA00022722"/>
    </source>
</evidence>
<dbReference type="GO" id="GO:0003964">
    <property type="term" value="F:RNA-directed DNA polymerase activity"/>
    <property type="evidence" value="ECO:0007669"/>
    <property type="project" value="UniProtKB-KW"/>
</dbReference>
<dbReference type="FunFam" id="3.10.20.370:FF:000001">
    <property type="entry name" value="Retrovirus-related Pol polyprotein from transposon 17.6-like protein"/>
    <property type="match status" value="1"/>
</dbReference>
<keyword evidence="2" id="KW-0548">Nucleotidyltransferase</keyword>
<name>A0A8S3T777_MYTED</name>
<dbReference type="GO" id="GO:0016787">
    <property type="term" value="F:hydrolase activity"/>
    <property type="evidence" value="ECO:0007669"/>
    <property type="project" value="UniProtKB-KW"/>
</dbReference>
<feature type="transmembrane region" description="Helical" evidence="9">
    <location>
        <begin position="126"/>
        <end position="148"/>
    </location>
</feature>
<dbReference type="GO" id="GO:0015074">
    <property type="term" value="P:DNA integration"/>
    <property type="evidence" value="ECO:0007669"/>
    <property type="project" value="InterPro"/>
</dbReference>
<dbReference type="PROSITE" id="PS50994">
    <property type="entry name" value="INTEGRASE"/>
    <property type="match status" value="1"/>
</dbReference>
<dbReference type="InterPro" id="IPR012337">
    <property type="entry name" value="RNaseH-like_sf"/>
</dbReference>
<feature type="region of interest" description="Disordered" evidence="8">
    <location>
        <begin position="1787"/>
        <end position="1811"/>
    </location>
</feature>
<feature type="compositionally biased region" description="Low complexity" evidence="8">
    <location>
        <begin position="473"/>
        <end position="494"/>
    </location>
</feature>
<dbReference type="InterPro" id="IPR050951">
    <property type="entry name" value="Retrovirus_Pol_polyprotein"/>
</dbReference>
<reference evidence="11" key="1">
    <citation type="submission" date="2021-03" db="EMBL/GenBank/DDBJ databases">
        <authorList>
            <person name="Bekaert M."/>
        </authorList>
    </citation>
    <scope>NUCLEOTIDE SEQUENCE</scope>
</reference>
<evidence type="ECO:0000256" key="9">
    <source>
        <dbReference type="SAM" id="Phobius"/>
    </source>
</evidence>
<dbReference type="InterPro" id="IPR001584">
    <property type="entry name" value="Integrase_cat-core"/>
</dbReference>
<keyword evidence="6" id="KW-0695">RNA-directed DNA polymerase</keyword>
<feature type="coiled-coil region" evidence="7">
    <location>
        <begin position="1466"/>
        <end position="1494"/>
    </location>
</feature>
<evidence type="ECO:0000256" key="2">
    <source>
        <dbReference type="ARBA" id="ARBA00022695"/>
    </source>
</evidence>
<keyword evidence="1" id="KW-0808">Transferase</keyword>
<keyword evidence="4" id="KW-0255">Endonuclease</keyword>
<sequence>METPRIMRRSSTRAPRSVGVRQDNCRSRLFSPADSGVEVSPFPMTPLDAHSGKKAGDPSFRKFMHSSPRSYQSMEVVGAVNGLETKCSWGWFWSVWICFLVVCSGCVIFVWVYFPENKVVRRSQEYVMTGLFIIIGLLVSTVGIKIVWRSSKNGERHMTDLMYDEDGIFPDINMDQCVSENRDQPCDREDCTIGASIPLLRQSKPSQGADGAEMVGNANDVAERERCVPSLVSHQDASAPSYMAASIPRSGSSHHTEYPVRRTFSGVNEDVWNEFLQYFENIAELNSWDPEKSRRVLLSTLRGQAETFAYGLPLVFQRDYTRLRQKMEERFGHTAMKEKYIAEAKMRRRRDKESLRDFGQALEDLCRRAYPGNPDIVEENAVKAFLDKCGQSEDFRLAVKRTRPKNLQEAVINAMQEECLRVGEKDLVKDKPVNRPIYEVRHRDNMMIDASEPPRAGSTGQTNDYEYNRGASRGRYNWNNNGRGFRGRPFNRGFMRGRGGAPQFGRSQTDHGGGQQEPAPLRPNKEVDVKVKRRWRKRRKVKFKEDSEVIVKETSSSDGHVVDTPREPETPIDSPSPKVKVRGIANMVVKGQIEGTTVEWKIDTGAMSTFITNETFDLILDKPMLSPVDSHFVAANGQPLRCLGKAEMMITFGENVFEHEVIVGGVRNNLIGEDFISTYRCTWDHDESSFVIKGKRIPLEGSKETKSRRVIALETVMVPPRHEAIIKSGLTNKAKYRSASSSLGILTPERPFLERLGLALAKTLVDSADGVVYTRVYNPGSSDVIVYRHTHLALFTSVCRVGPVIDMNEMSKICEVEVDATRSTGNIPEHLRPMFEIGCRNLDEKQAELFKNFLDAHQECFAQPGEVGRTNMGTHKIKLRDDKPIREPPRRIPMYKRQALEDEVRKLEQKGAEAAFLELKSRLISAPILGFPQADGSEFILDTDASAYAIGAVLSQIQDGKERVIAYGSRCLDKPERNYCVTRREMLAVVYFTKYFKHYLLGRPFRIRTDHGSLTWLQNFREPDGQIHRWIQQLSQFHMKIEHRPGVRHGNADAMSRLVTDNGEFCKQCEMPWGYGYEGPIETEIKYMKEGDEKSIDVVSENSDSHDDHTRPSFDCVGNNDTDVVVNPDSGESPLVRRGRKSNRPKIAQQKPMPNIDLRLETVRARQEADIILGKILNFKLDKIEKPAWEEICGYGLNLKFWLAKWELLEIKNNVLCLKWVEMAQQARWKICVPESLVDPILWYLHDARTGAHLGIKKTYEKAKLSPFYWRDMQGTIKLYIQQCEICGERKSPMAKKRHQMKSYVVGAPFERIASDIAGPFPTSINKNKYILVVGDYFSKLTEIYAMPDMRAETVADILFRAWVKRYGCPVEIHSDQGRQYESAIFRELCQLLEINKTRTTPLHPRSDGMIERMNRTVNDILSKYIKKHQKDWDEHLDYIVMAYNATPHESTGITPHRMIYEENFISEYVNKLEQKLREAHELARNNLKSAAERQKNIFDAKVRPVVYNVGDYVWRNQKKNVPGIKLKIARHWTGPWVITEKLSDITFKVKCAKNSPEVTVHGDILKPYLGSKKMDWFNQSNARPDMPDVPEQHPVEFPDLAKFTGDFDDENSFVSENLPGIIGEKEIYPPEIIPVSANESENHPDTCPTNLGIPESGTRPARPSARIRNHMTISASTNTRTRIINKPKRFLDISTLYKMPEVVCSYCDLKYASRRNLKRHINAVHNSNVRYVGCNETNCDRIFFRREYLLIHLQSTHKRTIEEARGMSRDAYLGYTLRENIETCGPQEKKLKITEEENVPGPSSPEVPEGQEFVDEVILQEDASEFDIESAQEGAGHSGSASGGTSLEPDDIYISDSNSSTTASNSDEEGESHIDSVEIVNLSLITIRSTKNGVSSVRREHNFATSTHYDPRSFDWRGFIRHMEEELCDHAEALRKTEVAVEPID</sequence>
<evidence type="ECO:0000313" key="11">
    <source>
        <dbReference type="EMBL" id="CAG2224913.1"/>
    </source>
</evidence>
<dbReference type="InterPro" id="IPR036397">
    <property type="entry name" value="RNaseH_sf"/>
</dbReference>
<evidence type="ECO:0000256" key="7">
    <source>
        <dbReference type="SAM" id="Coils"/>
    </source>
</evidence>
<dbReference type="PANTHER" id="PTHR37984">
    <property type="entry name" value="PROTEIN CBG26694"/>
    <property type="match status" value="1"/>
</dbReference>
<evidence type="ECO:0000256" key="8">
    <source>
        <dbReference type="SAM" id="MobiDB-lite"/>
    </source>
</evidence>
<keyword evidence="9" id="KW-0812">Transmembrane</keyword>
<dbReference type="Gene3D" id="3.30.160.60">
    <property type="entry name" value="Classic Zinc Finger"/>
    <property type="match status" value="1"/>
</dbReference>
<dbReference type="GO" id="GO:0004519">
    <property type="term" value="F:endonuclease activity"/>
    <property type="evidence" value="ECO:0007669"/>
    <property type="project" value="UniProtKB-KW"/>
</dbReference>
<comment type="caution">
    <text evidence="11">The sequence shown here is derived from an EMBL/GenBank/DDBJ whole genome shotgun (WGS) entry which is preliminary data.</text>
</comment>
<evidence type="ECO:0000256" key="4">
    <source>
        <dbReference type="ARBA" id="ARBA00022759"/>
    </source>
</evidence>
<evidence type="ECO:0000256" key="6">
    <source>
        <dbReference type="ARBA" id="ARBA00022918"/>
    </source>
</evidence>
<dbReference type="Gene3D" id="3.30.420.10">
    <property type="entry name" value="Ribonuclease H-like superfamily/Ribonuclease H"/>
    <property type="match status" value="1"/>
</dbReference>
<dbReference type="Proteomes" id="UP000683360">
    <property type="component" value="Unassembled WGS sequence"/>
</dbReference>
<dbReference type="InterPro" id="IPR021109">
    <property type="entry name" value="Peptidase_aspartic_dom_sf"/>
</dbReference>
<dbReference type="InterPro" id="IPR043502">
    <property type="entry name" value="DNA/RNA_pol_sf"/>
</dbReference>
<dbReference type="Pfam" id="PF17921">
    <property type="entry name" value="Integrase_H2C2"/>
    <property type="match status" value="1"/>
</dbReference>
<dbReference type="SUPFAM" id="SSF50630">
    <property type="entry name" value="Acid proteases"/>
    <property type="match status" value="1"/>
</dbReference>
<dbReference type="FunFam" id="3.30.420.10:FF:000032">
    <property type="entry name" value="Retrovirus-related Pol polyprotein from transposon 297-like Protein"/>
    <property type="match status" value="1"/>
</dbReference>
<dbReference type="Pfam" id="PF00665">
    <property type="entry name" value="rve"/>
    <property type="match status" value="1"/>
</dbReference>
<feature type="region of interest" description="Disordered" evidence="8">
    <location>
        <begin position="1641"/>
        <end position="1664"/>
    </location>
</feature>
<feature type="compositionally biased region" description="Basic residues" evidence="8">
    <location>
        <begin position="1"/>
        <end position="11"/>
    </location>
</feature>
<dbReference type="Gene3D" id="3.10.20.370">
    <property type="match status" value="1"/>
</dbReference>
<feature type="compositionally biased region" description="Basic and acidic residues" evidence="8">
    <location>
        <begin position="560"/>
        <end position="569"/>
    </location>
</feature>
<dbReference type="InterPro" id="IPR041588">
    <property type="entry name" value="Integrase_H2C2"/>
</dbReference>
<feature type="region of interest" description="Disordered" evidence="8">
    <location>
        <begin position="1099"/>
        <end position="1147"/>
    </location>
</feature>
<keyword evidence="9" id="KW-1133">Transmembrane helix</keyword>
<feature type="compositionally biased region" description="Basic and acidic residues" evidence="8">
    <location>
        <begin position="1103"/>
        <end position="1112"/>
    </location>
</feature>
<proteinExistence type="predicted"/>
<keyword evidence="5" id="KW-0378">Hydrolase</keyword>
<evidence type="ECO:0000256" key="1">
    <source>
        <dbReference type="ARBA" id="ARBA00022679"/>
    </source>
</evidence>
<dbReference type="InterPro" id="IPR041373">
    <property type="entry name" value="RT_RNaseH"/>
</dbReference>
<keyword evidence="12" id="KW-1185">Reference proteome</keyword>
<feature type="region of interest" description="Disordered" evidence="8">
    <location>
        <begin position="449"/>
        <end position="525"/>
    </location>
</feature>
<dbReference type="OrthoDB" id="6176189at2759"/>
<dbReference type="SMART" id="SM00355">
    <property type="entry name" value="ZnF_C2H2"/>
    <property type="match status" value="2"/>
</dbReference>
<dbReference type="Gene3D" id="2.40.70.10">
    <property type="entry name" value="Acid Proteases"/>
    <property type="match status" value="1"/>
</dbReference>
<keyword evidence="9" id="KW-0472">Membrane</keyword>
<dbReference type="InterPro" id="IPR013087">
    <property type="entry name" value="Znf_C2H2_type"/>
</dbReference>
<dbReference type="GO" id="GO:0003676">
    <property type="term" value="F:nucleic acid binding"/>
    <property type="evidence" value="ECO:0007669"/>
    <property type="project" value="InterPro"/>
</dbReference>
<dbReference type="CDD" id="cd09274">
    <property type="entry name" value="RNase_HI_RT_Ty3"/>
    <property type="match status" value="1"/>
</dbReference>
<feature type="transmembrane region" description="Helical" evidence="9">
    <location>
        <begin position="91"/>
        <end position="114"/>
    </location>
</feature>
<evidence type="ECO:0000313" key="12">
    <source>
        <dbReference type="Proteomes" id="UP000683360"/>
    </source>
</evidence>
<protein>
    <recommendedName>
        <fullName evidence="10">Integrase catalytic domain-containing protein</fullName>
    </recommendedName>
</protein>
<evidence type="ECO:0000259" key="10">
    <source>
        <dbReference type="PROSITE" id="PS50994"/>
    </source>
</evidence>
<keyword evidence="7" id="KW-0175">Coiled coil</keyword>
<dbReference type="SUPFAM" id="SSF53098">
    <property type="entry name" value="Ribonuclease H-like"/>
    <property type="match status" value="1"/>
</dbReference>
<gene>
    <name evidence="11" type="ORF">MEDL_38074</name>
</gene>
<dbReference type="FunFam" id="1.10.340.70:FF:000001">
    <property type="entry name" value="Retrovirus-related Pol polyprotein from transposon gypsy-like Protein"/>
    <property type="match status" value="1"/>
</dbReference>
<feature type="compositionally biased region" description="Low complexity" evidence="8">
    <location>
        <begin position="1856"/>
        <end position="1866"/>
    </location>
</feature>
<accession>A0A8S3T777</accession>
<feature type="compositionally biased region" description="Low complexity" evidence="8">
    <location>
        <begin position="1832"/>
        <end position="1847"/>
    </location>
</feature>
<dbReference type="PANTHER" id="PTHR37984:SF5">
    <property type="entry name" value="PROTEIN NYNRIN-LIKE"/>
    <property type="match status" value="1"/>
</dbReference>
<dbReference type="Pfam" id="PF17917">
    <property type="entry name" value="RT_RNaseH"/>
    <property type="match status" value="1"/>
</dbReference>
<feature type="region of interest" description="Disordered" evidence="8">
    <location>
        <begin position="1"/>
        <end position="20"/>
    </location>
</feature>
<dbReference type="PROSITE" id="PS00028">
    <property type="entry name" value="ZINC_FINGER_C2H2_1"/>
    <property type="match status" value="2"/>
</dbReference>
<dbReference type="SUPFAM" id="SSF56672">
    <property type="entry name" value="DNA/RNA polymerases"/>
    <property type="match status" value="1"/>
</dbReference>
<evidence type="ECO:0000256" key="5">
    <source>
        <dbReference type="ARBA" id="ARBA00022801"/>
    </source>
</evidence>
<feature type="domain" description="Integrase catalytic" evidence="10">
    <location>
        <begin position="1305"/>
        <end position="1464"/>
    </location>
</feature>